<dbReference type="RefSeq" id="WP_196416569.1">
    <property type="nucleotide sequence ID" value="NZ_JADQTO010000012.1"/>
</dbReference>
<reference evidence="5" key="1">
    <citation type="submission" date="2020-11" db="EMBL/GenBank/DDBJ databases">
        <title>Isolation and identification of active actinomycetes.</title>
        <authorList>
            <person name="Sun X."/>
        </authorList>
    </citation>
    <scope>NUCLEOTIDE SEQUENCE</scope>
    <source>
        <strain evidence="5">NEAU-A11</strain>
    </source>
</reference>
<name>A0A931FZI1_9ACTN</name>
<protein>
    <submittedName>
        <fullName evidence="5">CBS domain-containing protein</fullName>
    </submittedName>
</protein>
<dbReference type="InterPro" id="IPR046342">
    <property type="entry name" value="CBS_dom_sf"/>
</dbReference>
<dbReference type="PANTHER" id="PTHR43080:SF29">
    <property type="entry name" value="OS02G0818000 PROTEIN"/>
    <property type="match status" value="1"/>
</dbReference>
<gene>
    <name evidence="5" type="ORF">I4J89_25420</name>
</gene>
<dbReference type="SMART" id="SM00116">
    <property type="entry name" value="CBS"/>
    <property type="match status" value="2"/>
</dbReference>
<dbReference type="SUPFAM" id="SSF54631">
    <property type="entry name" value="CBS-domain pair"/>
    <property type="match status" value="1"/>
</dbReference>
<sequence>MQWHVDDVMTRDVTTVSIETPLHRVAGLLDREGISAVPVITGDGRVAGIVTQADLLTGIVRGSPRIHRDDVTPPRAGDVMTAPVVHIGPDATLPQAAHIMQRRGVRRLVVTDPRGRLLGVVSRSDLLRPHARGDAAIGGEVAEVLRRRLWIGPPQLRAHVREGTVVLTGDVDRRSTADIAARLTAAVPGVTAVADRIRFGYDDGDLVRSRVSSTHPFSAEPFPPGRS</sequence>
<dbReference type="InterPro" id="IPR000644">
    <property type="entry name" value="CBS_dom"/>
</dbReference>
<dbReference type="Gene3D" id="3.30.1340.30">
    <property type="match status" value="1"/>
</dbReference>
<dbReference type="InterPro" id="IPR007055">
    <property type="entry name" value="BON_dom"/>
</dbReference>
<dbReference type="InterPro" id="IPR051257">
    <property type="entry name" value="Diverse_CBS-Domain"/>
</dbReference>
<dbReference type="InterPro" id="IPR017080">
    <property type="entry name" value="UCP036990_CBS_BON"/>
</dbReference>
<keyword evidence="6" id="KW-1185">Reference proteome</keyword>
<evidence type="ECO:0000256" key="2">
    <source>
        <dbReference type="PROSITE-ProRule" id="PRU00703"/>
    </source>
</evidence>
<dbReference type="Pfam" id="PF04972">
    <property type="entry name" value="BON"/>
    <property type="match status" value="1"/>
</dbReference>
<dbReference type="Pfam" id="PF00571">
    <property type="entry name" value="CBS"/>
    <property type="match status" value="2"/>
</dbReference>
<evidence type="ECO:0000313" key="6">
    <source>
        <dbReference type="Proteomes" id="UP000598146"/>
    </source>
</evidence>
<evidence type="ECO:0000259" key="4">
    <source>
        <dbReference type="PROSITE" id="PS51371"/>
    </source>
</evidence>
<feature type="domain" description="BON" evidence="3">
    <location>
        <begin position="133"/>
        <end position="201"/>
    </location>
</feature>
<evidence type="ECO:0000259" key="3">
    <source>
        <dbReference type="PROSITE" id="PS50914"/>
    </source>
</evidence>
<dbReference type="PROSITE" id="PS50914">
    <property type="entry name" value="BON"/>
    <property type="match status" value="1"/>
</dbReference>
<organism evidence="5 6">
    <name type="scientific">Actinoplanes aureus</name>
    <dbReference type="NCBI Taxonomy" id="2792083"/>
    <lineage>
        <taxon>Bacteria</taxon>
        <taxon>Bacillati</taxon>
        <taxon>Actinomycetota</taxon>
        <taxon>Actinomycetes</taxon>
        <taxon>Micromonosporales</taxon>
        <taxon>Micromonosporaceae</taxon>
        <taxon>Actinoplanes</taxon>
    </lineage>
</organism>
<dbReference type="PANTHER" id="PTHR43080">
    <property type="entry name" value="CBS DOMAIN-CONTAINING PROTEIN CBSX3, MITOCHONDRIAL"/>
    <property type="match status" value="1"/>
</dbReference>
<dbReference type="PROSITE" id="PS51371">
    <property type="entry name" value="CBS"/>
    <property type="match status" value="2"/>
</dbReference>
<dbReference type="AlphaFoldDB" id="A0A931FZI1"/>
<dbReference type="EMBL" id="JADQTO010000012">
    <property type="protein sequence ID" value="MBG0564795.1"/>
    <property type="molecule type" value="Genomic_DNA"/>
</dbReference>
<proteinExistence type="predicted"/>
<evidence type="ECO:0000313" key="5">
    <source>
        <dbReference type="EMBL" id="MBG0564795.1"/>
    </source>
</evidence>
<dbReference type="Gene3D" id="3.10.580.10">
    <property type="entry name" value="CBS-domain"/>
    <property type="match status" value="1"/>
</dbReference>
<feature type="domain" description="CBS" evidence="4">
    <location>
        <begin position="9"/>
        <end position="65"/>
    </location>
</feature>
<dbReference type="Proteomes" id="UP000598146">
    <property type="component" value="Unassembled WGS sequence"/>
</dbReference>
<accession>A0A931FZI1</accession>
<dbReference type="PIRSF" id="PIRSF036990">
    <property type="entry name" value="UCP036990_CBS_BON"/>
    <property type="match status" value="1"/>
</dbReference>
<evidence type="ECO:0000256" key="1">
    <source>
        <dbReference type="ARBA" id="ARBA00023122"/>
    </source>
</evidence>
<comment type="caution">
    <text evidence="5">The sequence shown here is derived from an EMBL/GenBank/DDBJ whole genome shotgun (WGS) entry which is preliminary data.</text>
</comment>
<keyword evidence="1 2" id="KW-0129">CBS domain</keyword>
<feature type="domain" description="CBS" evidence="4">
    <location>
        <begin position="80"/>
        <end position="137"/>
    </location>
</feature>